<accession>A0A1V9Z9X0</accession>
<organism evidence="12 13">
    <name type="scientific">Achlya hypogyna</name>
    <name type="common">Oomycete</name>
    <name type="synonym">Protoachlya hypogyna</name>
    <dbReference type="NCBI Taxonomy" id="1202772"/>
    <lineage>
        <taxon>Eukaryota</taxon>
        <taxon>Sar</taxon>
        <taxon>Stramenopiles</taxon>
        <taxon>Oomycota</taxon>
        <taxon>Saprolegniomycetes</taxon>
        <taxon>Saprolegniales</taxon>
        <taxon>Achlyaceae</taxon>
        <taxon>Achlya</taxon>
    </lineage>
</organism>
<dbReference type="InterPro" id="IPR039859">
    <property type="entry name" value="PFA4/ZDH16/20/ERF2-like"/>
</dbReference>
<evidence type="ECO:0000256" key="1">
    <source>
        <dbReference type="ARBA" id="ARBA00004127"/>
    </source>
</evidence>
<feature type="transmembrane region" description="Helical" evidence="10">
    <location>
        <begin position="209"/>
        <end position="232"/>
    </location>
</feature>
<dbReference type="GO" id="GO:0005783">
    <property type="term" value="C:endoplasmic reticulum"/>
    <property type="evidence" value="ECO:0007669"/>
    <property type="project" value="TreeGrafter"/>
</dbReference>
<dbReference type="Pfam" id="PF01529">
    <property type="entry name" value="DHHC"/>
    <property type="match status" value="1"/>
</dbReference>
<dbReference type="PANTHER" id="PTHR22883:SF43">
    <property type="entry name" value="PALMITOYLTRANSFERASE APP"/>
    <property type="match status" value="1"/>
</dbReference>
<evidence type="ECO:0000256" key="6">
    <source>
        <dbReference type="ARBA" id="ARBA00023139"/>
    </source>
</evidence>
<keyword evidence="6" id="KW-0564">Palmitate</keyword>
<comment type="catalytic activity">
    <reaction evidence="9 10">
        <text>L-cysteinyl-[protein] + hexadecanoyl-CoA = S-hexadecanoyl-L-cysteinyl-[protein] + CoA</text>
        <dbReference type="Rhea" id="RHEA:36683"/>
        <dbReference type="Rhea" id="RHEA-COMP:10131"/>
        <dbReference type="Rhea" id="RHEA-COMP:11032"/>
        <dbReference type="ChEBI" id="CHEBI:29950"/>
        <dbReference type="ChEBI" id="CHEBI:57287"/>
        <dbReference type="ChEBI" id="CHEBI:57379"/>
        <dbReference type="ChEBI" id="CHEBI:74151"/>
        <dbReference type="EC" id="2.3.1.225"/>
    </reaction>
</comment>
<dbReference type="AlphaFoldDB" id="A0A1V9Z9X0"/>
<evidence type="ECO:0000256" key="4">
    <source>
        <dbReference type="ARBA" id="ARBA00022989"/>
    </source>
</evidence>
<comment type="subcellular location">
    <subcellularLocation>
        <location evidence="1">Endomembrane system</location>
        <topology evidence="1">Multi-pass membrane protein</topology>
    </subcellularLocation>
</comment>
<keyword evidence="2 10" id="KW-0808">Transferase</keyword>
<proteinExistence type="inferred from homology"/>
<keyword evidence="7" id="KW-0449">Lipoprotein</keyword>
<dbReference type="STRING" id="1202772.A0A1V9Z9X0"/>
<dbReference type="GO" id="GO:0005794">
    <property type="term" value="C:Golgi apparatus"/>
    <property type="evidence" value="ECO:0007669"/>
    <property type="project" value="TreeGrafter"/>
</dbReference>
<evidence type="ECO:0000256" key="10">
    <source>
        <dbReference type="RuleBase" id="RU079119"/>
    </source>
</evidence>
<comment type="domain">
    <text evidence="10">The DHHC domain is required for palmitoyltransferase activity.</text>
</comment>
<evidence type="ECO:0000313" key="13">
    <source>
        <dbReference type="Proteomes" id="UP000243579"/>
    </source>
</evidence>
<comment type="caution">
    <text evidence="12">The sequence shown here is derived from an EMBL/GenBank/DDBJ whole genome shotgun (WGS) entry which is preliminary data.</text>
</comment>
<feature type="transmembrane region" description="Helical" evidence="10">
    <location>
        <begin position="39"/>
        <end position="59"/>
    </location>
</feature>
<dbReference type="EMBL" id="JNBR01000355">
    <property type="protein sequence ID" value="OQR94650.1"/>
    <property type="molecule type" value="Genomic_DNA"/>
</dbReference>
<keyword evidence="8 10" id="KW-0012">Acyltransferase</keyword>
<evidence type="ECO:0000256" key="5">
    <source>
        <dbReference type="ARBA" id="ARBA00023136"/>
    </source>
</evidence>
<evidence type="ECO:0000256" key="7">
    <source>
        <dbReference type="ARBA" id="ARBA00023288"/>
    </source>
</evidence>
<evidence type="ECO:0000256" key="8">
    <source>
        <dbReference type="ARBA" id="ARBA00023315"/>
    </source>
</evidence>
<dbReference type="InterPro" id="IPR001594">
    <property type="entry name" value="Palmitoyltrfase_DHHC"/>
</dbReference>
<dbReference type="PANTHER" id="PTHR22883">
    <property type="entry name" value="ZINC FINGER DHHC DOMAIN CONTAINING PROTEIN"/>
    <property type="match status" value="1"/>
</dbReference>
<dbReference type="GO" id="GO:0019706">
    <property type="term" value="F:protein-cysteine S-palmitoyltransferase activity"/>
    <property type="evidence" value="ECO:0007669"/>
    <property type="project" value="UniProtKB-EC"/>
</dbReference>
<keyword evidence="4 10" id="KW-1133">Transmembrane helix</keyword>
<keyword evidence="5 10" id="KW-0472">Membrane</keyword>
<name>A0A1V9Z9X0_ACHHY</name>
<comment type="similarity">
    <text evidence="10">Belongs to the DHHC palmitoyltransferase family.</text>
</comment>
<dbReference type="PROSITE" id="PS50216">
    <property type="entry name" value="DHHC"/>
    <property type="match status" value="1"/>
</dbReference>
<evidence type="ECO:0000259" key="11">
    <source>
        <dbReference type="Pfam" id="PF01529"/>
    </source>
</evidence>
<sequence length="299" mass="33218">MSGDEDSDGLVSGQPYFKAWHGNQVFYRDGSIVVSKTQVANCVGTAAFISGVVGLYLYVVLTAPLSPMCSLVVVPGYLNALVWFARTAFMDPGFVPKGYEQQQPPSQGNDNSRFCVICQVRKPPRRSHCSVCNCCVDHFDHQYGFVHGSALTPSPTTGNCVGRRNHRPFMSFLLSLIAVDIFMFCTLAAFAVQVAFVDGRGVAKFLEEHWLVPVLLYVTVSTSCLLAAFFVYHAQLIAKNMTTNEVIRARTAQVLTPHRDDDRRPSAYANWRQHWHRFLVAPTPPSKVLEMPHSDTVVV</sequence>
<evidence type="ECO:0000256" key="2">
    <source>
        <dbReference type="ARBA" id="ARBA00022679"/>
    </source>
</evidence>
<protein>
    <recommendedName>
        <fullName evidence="10">Palmitoyltransferase</fullName>
        <ecNumber evidence="10">2.3.1.225</ecNumber>
    </recommendedName>
</protein>
<dbReference type="OrthoDB" id="9909019at2759"/>
<evidence type="ECO:0000313" key="12">
    <source>
        <dbReference type="EMBL" id="OQR94650.1"/>
    </source>
</evidence>
<evidence type="ECO:0000256" key="9">
    <source>
        <dbReference type="ARBA" id="ARBA00048048"/>
    </source>
</evidence>
<feature type="domain" description="Palmitoyltransferase DHHC" evidence="11">
    <location>
        <begin position="109"/>
        <end position="248"/>
    </location>
</feature>
<dbReference type="EC" id="2.3.1.225" evidence="10"/>
<feature type="transmembrane region" description="Helical" evidence="10">
    <location>
        <begin position="172"/>
        <end position="197"/>
    </location>
</feature>
<gene>
    <name evidence="12" type="ORF">ACHHYP_01012</name>
</gene>
<keyword evidence="13" id="KW-1185">Reference proteome</keyword>
<dbReference type="GO" id="GO:0006612">
    <property type="term" value="P:protein targeting to membrane"/>
    <property type="evidence" value="ECO:0007669"/>
    <property type="project" value="TreeGrafter"/>
</dbReference>
<dbReference type="Proteomes" id="UP000243579">
    <property type="component" value="Unassembled WGS sequence"/>
</dbReference>
<evidence type="ECO:0000256" key="3">
    <source>
        <dbReference type="ARBA" id="ARBA00022692"/>
    </source>
</evidence>
<reference evidence="12 13" key="1">
    <citation type="journal article" date="2014" name="Genome Biol. Evol.">
        <title>The secreted proteins of Achlya hypogyna and Thraustotheca clavata identify the ancestral oomycete secretome and reveal gene acquisitions by horizontal gene transfer.</title>
        <authorList>
            <person name="Misner I."/>
            <person name="Blouin N."/>
            <person name="Leonard G."/>
            <person name="Richards T.A."/>
            <person name="Lane C.E."/>
        </authorList>
    </citation>
    <scope>NUCLEOTIDE SEQUENCE [LARGE SCALE GENOMIC DNA]</scope>
    <source>
        <strain evidence="12 13">ATCC 48635</strain>
    </source>
</reference>
<keyword evidence="3 10" id="KW-0812">Transmembrane</keyword>